<sequence length="454" mass="50068">MATVSDVPVLSFPAILRNPGLNYRFAHLHGPSVTGNVAKQQTTSRLSVKKNRGENEGKRWVRRKDNSRFVGNPHIVAASKRDYNLQAPQVHSTFPEPLPAYLPRNVKLPTTPTLPSTDPGSANAGRFSLSLKGMRRDLRRAGGKAEALVKDVESEMVQWLTLGGVVLLPDTQNNHGGEGGVQSVGTPVGTTGAIFEVSRTPLQLVWRIADDAFARYVVHCCARYHEVVSFSKGASETRLTYLLRPNVTRPDRRAPAALETPPVTDIDYSSNPDTDIDSDFISDRDMESDVEFDTRPHQLAAIDESPASVLAPLPSLDKEDSWSQVEEDGGESDMDGFESNSEFGSASVDFLQPRLEALSLENQPRIPIFESKEPLDEREKEMDADKTVTEIQPQVLQAIAPSRHGRDWASGRSPSSPSRSPARSRAPRRRARGKKRVVAIGLGSGRTFYEYLFM</sequence>
<dbReference type="Proteomes" id="UP000283269">
    <property type="component" value="Unassembled WGS sequence"/>
</dbReference>
<name>A0A409XT33_PSICY</name>
<feature type="compositionally biased region" description="Basic and acidic residues" evidence="1">
    <location>
        <begin position="370"/>
        <end position="388"/>
    </location>
</feature>
<organism evidence="2 3">
    <name type="scientific">Psilocybe cyanescens</name>
    <dbReference type="NCBI Taxonomy" id="93625"/>
    <lineage>
        <taxon>Eukaryota</taxon>
        <taxon>Fungi</taxon>
        <taxon>Dikarya</taxon>
        <taxon>Basidiomycota</taxon>
        <taxon>Agaricomycotina</taxon>
        <taxon>Agaricomycetes</taxon>
        <taxon>Agaricomycetidae</taxon>
        <taxon>Agaricales</taxon>
        <taxon>Agaricineae</taxon>
        <taxon>Strophariaceae</taxon>
        <taxon>Psilocybe</taxon>
    </lineage>
</organism>
<feature type="region of interest" description="Disordered" evidence="1">
    <location>
        <begin position="301"/>
        <end position="343"/>
    </location>
</feature>
<feature type="compositionally biased region" description="Low complexity" evidence="1">
    <location>
        <begin position="410"/>
        <end position="424"/>
    </location>
</feature>
<proteinExistence type="predicted"/>
<protein>
    <submittedName>
        <fullName evidence="2">Uncharacterized protein</fullName>
    </submittedName>
</protein>
<keyword evidence="3" id="KW-1185">Reference proteome</keyword>
<dbReference type="STRING" id="93625.A0A409XT33"/>
<feature type="region of interest" description="Disordered" evidence="1">
    <location>
        <begin position="368"/>
        <end position="437"/>
    </location>
</feature>
<evidence type="ECO:0000313" key="2">
    <source>
        <dbReference type="EMBL" id="PPQ93836.1"/>
    </source>
</evidence>
<gene>
    <name evidence="2" type="ORF">CVT25_013545</name>
</gene>
<evidence type="ECO:0000256" key="1">
    <source>
        <dbReference type="SAM" id="MobiDB-lite"/>
    </source>
</evidence>
<comment type="caution">
    <text evidence="2">The sequence shown here is derived from an EMBL/GenBank/DDBJ whole genome shotgun (WGS) entry which is preliminary data.</text>
</comment>
<evidence type="ECO:0000313" key="3">
    <source>
        <dbReference type="Proteomes" id="UP000283269"/>
    </source>
</evidence>
<feature type="region of interest" description="Disordered" evidence="1">
    <location>
        <begin position="252"/>
        <end position="274"/>
    </location>
</feature>
<dbReference type="EMBL" id="NHYD01000598">
    <property type="protein sequence ID" value="PPQ93836.1"/>
    <property type="molecule type" value="Genomic_DNA"/>
</dbReference>
<dbReference type="AlphaFoldDB" id="A0A409XT33"/>
<dbReference type="OrthoDB" id="10256743at2759"/>
<reference evidence="2 3" key="1">
    <citation type="journal article" date="2018" name="Evol. Lett.">
        <title>Horizontal gene cluster transfer increased hallucinogenic mushroom diversity.</title>
        <authorList>
            <person name="Reynolds H.T."/>
            <person name="Vijayakumar V."/>
            <person name="Gluck-Thaler E."/>
            <person name="Korotkin H.B."/>
            <person name="Matheny P.B."/>
            <person name="Slot J.C."/>
        </authorList>
    </citation>
    <scope>NUCLEOTIDE SEQUENCE [LARGE SCALE GENOMIC DNA]</scope>
    <source>
        <strain evidence="2 3">2631</strain>
    </source>
</reference>
<feature type="compositionally biased region" description="Acidic residues" evidence="1">
    <location>
        <begin position="325"/>
        <end position="336"/>
    </location>
</feature>
<dbReference type="InParanoid" id="A0A409XT33"/>
<feature type="compositionally biased region" description="Basic residues" evidence="1">
    <location>
        <begin position="425"/>
        <end position="437"/>
    </location>
</feature>
<accession>A0A409XT33</accession>